<evidence type="ECO:0000313" key="3">
    <source>
        <dbReference type="EMBL" id="CAF1294252.1"/>
    </source>
</evidence>
<dbReference type="EMBL" id="CAJOBC010034244">
    <property type="protein sequence ID" value="CAF4105793.1"/>
    <property type="molecule type" value="Genomic_DNA"/>
</dbReference>
<evidence type="ECO:0000313" key="4">
    <source>
        <dbReference type="EMBL" id="CAF3810672.1"/>
    </source>
</evidence>
<dbReference type="Proteomes" id="UP000681722">
    <property type="component" value="Unassembled WGS sequence"/>
</dbReference>
<reference evidence="3" key="1">
    <citation type="submission" date="2021-02" db="EMBL/GenBank/DDBJ databases">
        <authorList>
            <person name="Nowell W R."/>
        </authorList>
    </citation>
    <scope>NUCLEOTIDE SEQUENCE</scope>
</reference>
<dbReference type="Proteomes" id="UP000677228">
    <property type="component" value="Unassembled WGS sequence"/>
</dbReference>
<gene>
    <name evidence="3" type="ORF">GPM918_LOCUS28195</name>
    <name evidence="2" type="ORF">OVA965_LOCUS16559</name>
    <name evidence="5" type="ORF">SRO942_LOCUS28671</name>
    <name evidence="4" type="ORF">TMI583_LOCUS16568</name>
</gene>
<dbReference type="AlphaFoldDB" id="A0A815D9G5"/>
<comment type="caution">
    <text evidence="3">The sequence shown here is derived from an EMBL/GenBank/DDBJ whole genome shotgun (WGS) entry which is preliminary data.</text>
</comment>
<feature type="region of interest" description="Disordered" evidence="1">
    <location>
        <begin position="1"/>
        <end position="20"/>
    </location>
</feature>
<dbReference type="Proteomes" id="UP000663829">
    <property type="component" value="Unassembled WGS sequence"/>
</dbReference>
<accession>A0A815D9G5</accession>
<dbReference type="EMBL" id="CAJNOQ010012192">
    <property type="protein sequence ID" value="CAF1294252.1"/>
    <property type="molecule type" value="Genomic_DNA"/>
</dbReference>
<sequence length="105" mass="11975">MLTKLKQQSGSDIYDSNESDQVSIAENLEHHYHQDEDALLIWLDSGNKTDENSRIKLKLQTITHNLQAFSDAETCEAYINSIELQPIFLIVSSQLDEHILPSIHP</sequence>
<evidence type="ECO:0000313" key="2">
    <source>
        <dbReference type="EMBL" id="CAF1042580.1"/>
    </source>
</evidence>
<dbReference type="EMBL" id="CAJOBA010007731">
    <property type="protein sequence ID" value="CAF3810672.1"/>
    <property type="molecule type" value="Genomic_DNA"/>
</dbReference>
<proteinExistence type="predicted"/>
<protein>
    <submittedName>
        <fullName evidence="3">Uncharacterized protein</fullName>
    </submittedName>
</protein>
<evidence type="ECO:0000313" key="6">
    <source>
        <dbReference type="Proteomes" id="UP000663829"/>
    </source>
</evidence>
<evidence type="ECO:0000313" key="5">
    <source>
        <dbReference type="EMBL" id="CAF4105793.1"/>
    </source>
</evidence>
<evidence type="ECO:0000256" key="1">
    <source>
        <dbReference type="SAM" id="MobiDB-lite"/>
    </source>
</evidence>
<dbReference type="Proteomes" id="UP000682733">
    <property type="component" value="Unassembled WGS sequence"/>
</dbReference>
<keyword evidence="6" id="KW-1185">Reference proteome</keyword>
<organism evidence="3 6">
    <name type="scientific">Didymodactylos carnosus</name>
    <dbReference type="NCBI Taxonomy" id="1234261"/>
    <lineage>
        <taxon>Eukaryota</taxon>
        <taxon>Metazoa</taxon>
        <taxon>Spiralia</taxon>
        <taxon>Gnathifera</taxon>
        <taxon>Rotifera</taxon>
        <taxon>Eurotatoria</taxon>
        <taxon>Bdelloidea</taxon>
        <taxon>Philodinida</taxon>
        <taxon>Philodinidae</taxon>
        <taxon>Didymodactylos</taxon>
    </lineage>
</organism>
<name>A0A815D9G5_9BILA</name>
<dbReference type="EMBL" id="CAJNOK010007720">
    <property type="protein sequence ID" value="CAF1042580.1"/>
    <property type="molecule type" value="Genomic_DNA"/>
</dbReference>